<dbReference type="Pfam" id="PF20511">
    <property type="entry name" value="PMI_typeI_cat"/>
    <property type="match status" value="1"/>
</dbReference>
<name>A0A0F6W2G4_9BACT</name>
<dbReference type="AlphaFoldDB" id="A0A0F6W2G4"/>
<organism evidence="4 5">
    <name type="scientific">Sandaracinus amylolyticus</name>
    <dbReference type="NCBI Taxonomy" id="927083"/>
    <lineage>
        <taxon>Bacteria</taxon>
        <taxon>Pseudomonadati</taxon>
        <taxon>Myxococcota</taxon>
        <taxon>Polyangia</taxon>
        <taxon>Polyangiales</taxon>
        <taxon>Sandaracinaceae</taxon>
        <taxon>Sandaracinus</taxon>
    </lineage>
</organism>
<accession>A0A0F6W2G4</accession>
<sequence>MVLGVARHEDLVDTTLGLEHGGRPPEHLRDYASHITPPSSRHVSPLLLAEGNVTSPARTPWGGHRIARVLKRGRVDEHARIGESWELSAGPELPSRLDTDARTLADVLGAAPALLGREASRGGTALLVKLLDAAEPLSVQIHPSDAYAGLGEGESGKPESWYVEHAEDGAGIFLGLAPHATRDAVARAIAQGEDLSALLSFVPVVEGDFVLVQAGTPHAIGAGVTLVEPQRVLPGKRGVTYRYWDWNRRYDADGRVDPKGAPRALHVDDALAVTEWSAPRGDAFLARARHRAGAPDRAGAARLEALAGARDAALESDALEVWRASGTGALALPPHDALRSITVLAGRVEIGELEIVQGRSAALPATRDVQPIVLDGACAILASAR</sequence>
<dbReference type="STRING" id="927083.DB32_002949"/>
<keyword evidence="5" id="KW-1185">Reference proteome</keyword>
<evidence type="ECO:0000256" key="1">
    <source>
        <dbReference type="ARBA" id="ARBA00022723"/>
    </source>
</evidence>
<dbReference type="InterPro" id="IPR046457">
    <property type="entry name" value="PMI_typeI_cat"/>
</dbReference>
<dbReference type="InterPro" id="IPR014710">
    <property type="entry name" value="RmlC-like_jellyroll"/>
</dbReference>
<gene>
    <name evidence="4" type="ORF">DB32_002949</name>
</gene>
<dbReference type="GO" id="GO:0008270">
    <property type="term" value="F:zinc ion binding"/>
    <property type="evidence" value="ECO:0007669"/>
    <property type="project" value="InterPro"/>
</dbReference>
<dbReference type="InterPro" id="IPR011051">
    <property type="entry name" value="RmlC_Cupin_sf"/>
</dbReference>
<evidence type="ECO:0000313" key="5">
    <source>
        <dbReference type="Proteomes" id="UP000034883"/>
    </source>
</evidence>
<dbReference type="EMBL" id="CP011125">
    <property type="protein sequence ID" value="AKF05800.1"/>
    <property type="molecule type" value="Genomic_DNA"/>
</dbReference>
<dbReference type="SUPFAM" id="SSF51182">
    <property type="entry name" value="RmlC-like cupins"/>
    <property type="match status" value="1"/>
</dbReference>
<dbReference type="PANTHER" id="PTHR42742:SF3">
    <property type="entry name" value="FRUCTOKINASE"/>
    <property type="match status" value="1"/>
</dbReference>
<reference evidence="4 5" key="1">
    <citation type="submission" date="2015-03" db="EMBL/GenBank/DDBJ databases">
        <title>Genome assembly of Sandaracinus amylolyticus DSM 53668.</title>
        <authorList>
            <person name="Sharma G."/>
            <person name="Subramanian S."/>
        </authorList>
    </citation>
    <scope>NUCLEOTIDE SEQUENCE [LARGE SCALE GENOMIC DNA]</scope>
    <source>
        <strain evidence="4 5">DSM 53668</strain>
    </source>
</reference>
<dbReference type="Proteomes" id="UP000034883">
    <property type="component" value="Chromosome"/>
</dbReference>
<dbReference type="Gene3D" id="2.60.120.10">
    <property type="entry name" value="Jelly Rolls"/>
    <property type="match status" value="1"/>
</dbReference>
<dbReference type="KEGG" id="samy:DB32_002949"/>
<evidence type="ECO:0000259" key="3">
    <source>
        <dbReference type="Pfam" id="PF20511"/>
    </source>
</evidence>
<dbReference type="PANTHER" id="PTHR42742">
    <property type="entry name" value="TRANSCRIPTIONAL REPRESSOR MPRA"/>
    <property type="match status" value="1"/>
</dbReference>
<keyword evidence="2" id="KW-0862">Zinc</keyword>
<keyword evidence="1" id="KW-0479">Metal-binding</keyword>
<feature type="domain" description="Phosphomannose isomerase type I catalytic" evidence="3">
    <location>
        <begin position="74"/>
        <end position="147"/>
    </location>
</feature>
<dbReference type="InterPro" id="IPR051804">
    <property type="entry name" value="Carb_Metab_Reg_Kinase/Isom"/>
</dbReference>
<proteinExistence type="predicted"/>
<evidence type="ECO:0000256" key="2">
    <source>
        <dbReference type="ARBA" id="ARBA00022833"/>
    </source>
</evidence>
<dbReference type="GO" id="GO:0004476">
    <property type="term" value="F:mannose-6-phosphate isomerase activity"/>
    <property type="evidence" value="ECO:0007669"/>
    <property type="project" value="InterPro"/>
</dbReference>
<evidence type="ECO:0000313" key="4">
    <source>
        <dbReference type="EMBL" id="AKF05800.1"/>
    </source>
</evidence>
<protein>
    <submittedName>
        <fullName evidence="4">Mannose-6-phosphate isomerase</fullName>
    </submittedName>
</protein>
<keyword evidence="4" id="KW-0413">Isomerase</keyword>
<dbReference type="CDD" id="cd07010">
    <property type="entry name" value="cupin_PMI_type_I_N_bac"/>
    <property type="match status" value="1"/>
</dbReference>